<dbReference type="EMBL" id="BNCJ01000036">
    <property type="protein sequence ID" value="GHF73808.1"/>
    <property type="molecule type" value="Genomic_DNA"/>
</dbReference>
<evidence type="ECO:0000256" key="1">
    <source>
        <dbReference type="SAM" id="SignalP"/>
    </source>
</evidence>
<dbReference type="InterPro" id="IPR007410">
    <property type="entry name" value="LpqE-like"/>
</dbReference>
<feature type="chain" id="PRO_5035306112" description="Copper-binding protein" evidence="1">
    <location>
        <begin position="23"/>
        <end position="145"/>
    </location>
</feature>
<organism evidence="2 3">
    <name type="scientific">Seohaeicola zhoushanensis</name>
    <dbReference type="NCBI Taxonomy" id="1569283"/>
    <lineage>
        <taxon>Bacteria</taxon>
        <taxon>Pseudomonadati</taxon>
        <taxon>Pseudomonadota</taxon>
        <taxon>Alphaproteobacteria</taxon>
        <taxon>Rhodobacterales</taxon>
        <taxon>Roseobacteraceae</taxon>
        <taxon>Seohaeicola</taxon>
    </lineage>
</organism>
<reference evidence="2" key="2">
    <citation type="submission" date="2020-09" db="EMBL/GenBank/DDBJ databases">
        <authorList>
            <person name="Sun Q."/>
            <person name="Kim S."/>
        </authorList>
    </citation>
    <scope>NUCLEOTIDE SEQUENCE</scope>
    <source>
        <strain evidence="2">KCTC 42650</strain>
    </source>
</reference>
<dbReference type="SUPFAM" id="SSF110087">
    <property type="entry name" value="DR1885-like metal-binding protein"/>
    <property type="match status" value="1"/>
</dbReference>
<dbReference type="Proteomes" id="UP000626220">
    <property type="component" value="Unassembled WGS sequence"/>
</dbReference>
<reference evidence="2" key="1">
    <citation type="journal article" date="2014" name="Int. J. Syst. Evol. Microbiol.">
        <title>Complete genome sequence of Corynebacterium casei LMG S-19264T (=DSM 44701T), isolated from a smear-ripened cheese.</title>
        <authorList>
            <consortium name="US DOE Joint Genome Institute (JGI-PGF)"/>
            <person name="Walter F."/>
            <person name="Albersmeier A."/>
            <person name="Kalinowski J."/>
            <person name="Ruckert C."/>
        </authorList>
    </citation>
    <scope>NUCLEOTIDE SEQUENCE</scope>
    <source>
        <strain evidence="2">KCTC 42650</strain>
    </source>
</reference>
<keyword evidence="1" id="KW-0732">Signal</keyword>
<dbReference type="PANTHER" id="PTHR36302">
    <property type="entry name" value="BLR7088 PROTEIN"/>
    <property type="match status" value="1"/>
</dbReference>
<sequence>MSLKQLTLAALAGMTFAFPALAEGIEVTGAYARAASPSAKAGGVFMTLNNTGAEDDRLVGAASDVAMKVELHTHKKTGDGVMQMVAIEGGIALPAGASHDLARGGDHVMLMGLKRSLVQGDTVTLVLTFEHAGEMTIEVPVDLTR</sequence>
<protein>
    <recommendedName>
        <fullName evidence="4">Copper-binding protein</fullName>
    </recommendedName>
</protein>
<evidence type="ECO:0008006" key="4">
    <source>
        <dbReference type="Google" id="ProtNLM"/>
    </source>
</evidence>
<name>A0A8J3MAX4_9RHOB</name>
<dbReference type="InterPro" id="IPR058248">
    <property type="entry name" value="Lxx211020-like"/>
</dbReference>
<gene>
    <name evidence="2" type="ORF">GCM10017056_50760</name>
</gene>
<accession>A0A8J3MAX4</accession>
<evidence type="ECO:0000313" key="2">
    <source>
        <dbReference type="EMBL" id="GHF73808.1"/>
    </source>
</evidence>
<dbReference type="AlphaFoldDB" id="A0A8J3MAX4"/>
<comment type="caution">
    <text evidence="2">The sequence shown here is derived from an EMBL/GenBank/DDBJ whole genome shotgun (WGS) entry which is preliminary data.</text>
</comment>
<dbReference type="PANTHER" id="PTHR36302:SF1">
    <property type="entry name" value="COPPER CHAPERONE PCU(A)C"/>
    <property type="match status" value="1"/>
</dbReference>
<dbReference type="InterPro" id="IPR036182">
    <property type="entry name" value="PCuAC_sf"/>
</dbReference>
<proteinExistence type="predicted"/>
<keyword evidence="3" id="KW-1185">Reference proteome</keyword>
<dbReference type="Gene3D" id="2.60.40.1890">
    <property type="entry name" value="PCu(A)C copper chaperone"/>
    <property type="match status" value="1"/>
</dbReference>
<evidence type="ECO:0000313" key="3">
    <source>
        <dbReference type="Proteomes" id="UP000626220"/>
    </source>
</evidence>
<dbReference type="RefSeq" id="WP_189682936.1">
    <property type="nucleotide sequence ID" value="NZ_BNCJ01000036.1"/>
</dbReference>
<dbReference type="Pfam" id="PF04314">
    <property type="entry name" value="PCuAC"/>
    <property type="match status" value="1"/>
</dbReference>
<feature type="signal peptide" evidence="1">
    <location>
        <begin position="1"/>
        <end position="22"/>
    </location>
</feature>